<keyword evidence="3" id="KW-1185">Reference proteome</keyword>
<proteinExistence type="predicted"/>
<name>A0ABS5RNY7_9MYCO</name>
<dbReference type="PROSITE" id="PS51257">
    <property type="entry name" value="PROKAR_LIPOPROTEIN"/>
    <property type="match status" value="1"/>
</dbReference>
<gene>
    <name evidence="2" type="ORF">KIH27_20740</name>
</gene>
<keyword evidence="1" id="KW-0732">Signal</keyword>
<comment type="caution">
    <text evidence="2">The sequence shown here is derived from an EMBL/GenBank/DDBJ whole genome shotgun (WGS) entry which is preliminary data.</text>
</comment>
<organism evidence="2 3">
    <name type="scientific">Mycolicibacter acidiphilus</name>
    <dbReference type="NCBI Taxonomy" id="2835306"/>
    <lineage>
        <taxon>Bacteria</taxon>
        <taxon>Bacillati</taxon>
        <taxon>Actinomycetota</taxon>
        <taxon>Actinomycetes</taxon>
        <taxon>Mycobacteriales</taxon>
        <taxon>Mycobacteriaceae</taxon>
        <taxon>Mycolicibacter</taxon>
    </lineage>
</organism>
<evidence type="ECO:0000256" key="1">
    <source>
        <dbReference type="ARBA" id="ARBA00022729"/>
    </source>
</evidence>
<keyword evidence="2" id="KW-0449">Lipoprotein</keyword>
<dbReference type="InterPro" id="IPR019674">
    <property type="entry name" value="Lipoprotein_LpqN/LpqT-like"/>
</dbReference>
<reference evidence="2 3" key="1">
    <citation type="submission" date="2021-05" db="EMBL/GenBank/DDBJ databases">
        <title>Mycobacterium acidophilum sp. nov., an extremely acid-tolerant member of the genus Mycobacterium.</title>
        <authorList>
            <person name="Xia J."/>
        </authorList>
    </citation>
    <scope>NUCLEOTIDE SEQUENCE [LARGE SCALE GENOMIC DNA]</scope>
    <source>
        <strain evidence="2 3">M1</strain>
    </source>
</reference>
<accession>A0ABS5RNY7</accession>
<protein>
    <submittedName>
        <fullName evidence="2">LpqN/LpqT family lipoprotein</fullName>
    </submittedName>
</protein>
<dbReference type="Pfam" id="PF10738">
    <property type="entry name" value="Lpp-LpqN"/>
    <property type="match status" value="1"/>
</dbReference>
<dbReference type="Proteomes" id="UP001519535">
    <property type="component" value="Unassembled WGS sequence"/>
</dbReference>
<dbReference type="Gene3D" id="3.40.1000.10">
    <property type="entry name" value="Mog1/PsbP, alpha/beta/alpha sandwich"/>
    <property type="match status" value="1"/>
</dbReference>
<sequence length="213" mass="22516">MRPVAAALAIAALTAGCGAKTPDYQSIWAKDGAVTTTAQPSEEDLLSVGRYLESKGVTAVAVAPGEVPDLTVSIPTPPGWSKRENAQLPKTTQVIGKGETFPSAVLTVLRLDGDFDPAETVKHGLAEAQQLQNFTLLDASTGDFNGFPSSVVQGNHDLNGQRVHSWFRMVIPTVQPSGQRYLVQLAIMTLAEQAAKQAGDAESIMNGFTVKAK</sequence>
<dbReference type="EMBL" id="JAHCLR010000072">
    <property type="protein sequence ID" value="MBS9536015.1"/>
    <property type="molecule type" value="Genomic_DNA"/>
</dbReference>
<evidence type="ECO:0000313" key="3">
    <source>
        <dbReference type="Proteomes" id="UP001519535"/>
    </source>
</evidence>
<evidence type="ECO:0000313" key="2">
    <source>
        <dbReference type="EMBL" id="MBS9536015.1"/>
    </source>
</evidence>